<dbReference type="AlphaFoldDB" id="D1Z1M8"/>
<keyword evidence="6" id="KW-1185">Reference proteome</keyword>
<dbReference type="InterPro" id="IPR050963">
    <property type="entry name" value="Sirohydro_Cobaltochel/CbiX"/>
</dbReference>
<dbReference type="GO" id="GO:0009236">
    <property type="term" value="P:cobalamin biosynthetic process"/>
    <property type="evidence" value="ECO:0007669"/>
    <property type="project" value="UniProtKB-KW"/>
</dbReference>
<dbReference type="KEGG" id="mpd:MCP_2528"/>
<dbReference type="Proteomes" id="UP000001882">
    <property type="component" value="Chromosome"/>
</dbReference>
<dbReference type="InParanoid" id="D1Z1M8"/>
<dbReference type="OrthoDB" id="11653at2157"/>
<dbReference type="GO" id="GO:0016829">
    <property type="term" value="F:lyase activity"/>
    <property type="evidence" value="ECO:0007669"/>
    <property type="project" value="UniProtKB-KW"/>
</dbReference>
<accession>D1Z1M8</accession>
<keyword evidence="3" id="KW-0456">Lyase</keyword>
<dbReference type="Pfam" id="PF01903">
    <property type="entry name" value="CbiX"/>
    <property type="match status" value="1"/>
</dbReference>
<dbReference type="STRING" id="304371.MCP_2528"/>
<reference evidence="5 6" key="1">
    <citation type="journal article" date="2007" name="Appl. Environ. Microbiol.">
        <title>Isolation of key methanogens for global methane emission from rice paddy fields: a novel isolate affiliated with the clone cluster rice cluster I.</title>
        <authorList>
            <person name="Sakai S."/>
            <person name="Imachi H."/>
            <person name="Sekiguchi Y."/>
            <person name="Ohashi A."/>
            <person name="Harada H."/>
            <person name="Kamagata Y."/>
        </authorList>
    </citation>
    <scope>NUCLEOTIDE SEQUENCE [LARGE SCALE GENOMIC DNA]</scope>
    <source>
        <strain evidence="6">DSM 17711 / JCM 13418 / NBRC 101707 / SANAE</strain>
    </source>
</reference>
<proteinExistence type="predicted"/>
<evidence type="ECO:0000256" key="4">
    <source>
        <dbReference type="ARBA" id="ARBA00023285"/>
    </source>
</evidence>
<dbReference type="GO" id="GO:0046872">
    <property type="term" value="F:metal ion binding"/>
    <property type="evidence" value="ECO:0007669"/>
    <property type="project" value="UniProtKB-KW"/>
</dbReference>
<dbReference type="CDD" id="cd03416">
    <property type="entry name" value="CbiX_SirB_N"/>
    <property type="match status" value="1"/>
</dbReference>
<keyword evidence="1" id="KW-0169">Cobalamin biosynthesis</keyword>
<dbReference type="PANTHER" id="PTHR33542:SF3">
    <property type="entry name" value="SIROHYDROCHLORIN FERROCHELATASE, CHLOROPLASTIC"/>
    <property type="match status" value="1"/>
</dbReference>
<dbReference type="EMBL" id="AP011532">
    <property type="protein sequence ID" value="BAI62600.1"/>
    <property type="molecule type" value="Genomic_DNA"/>
</dbReference>
<dbReference type="RefSeq" id="WP_012901274.1">
    <property type="nucleotide sequence ID" value="NC_013665.1"/>
</dbReference>
<gene>
    <name evidence="5" type="primary">cbiX-2</name>
    <name evidence="5" type="ordered locus">MCP_2528</name>
</gene>
<dbReference type="PANTHER" id="PTHR33542">
    <property type="entry name" value="SIROHYDROCHLORIN FERROCHELATASE, CHLOROPLASTIC"/>
    <property type="match status" value="1"/>
</dbReference>
<dbReference type="Gene3D" id="3.40.50.1400">
    <property type="match status" value="1"/>
</dbReference>
<keyword evidence="4" id="KW-0170">Cobalt</keyword>
<reference evidence="5 6" key="2">
    <citation type="journal article" date="2008" name="Int. J. Syst. Evol. Microbiol.">
        <title>Methanocella paludicola gen. nov., sp. nov., a methane-producing archaeon, the first isolate of the lineage 'Rice Cluster I', and proposal of the new archaeal order Methanocellales ord. nov.</title>
        <authorList>
            <person name="Sakai S."/>
            <person name="Imachi H."/>
            <person name="Hanada S."/>
            <person name="Ohashi A."/>
            <person name="Harada H."/>
            <person name="Kamagata Y."/>
        </authorList>
    </citation>
    <scope>NUCLEOTIDE SEQUENCE [LARGE SCALE GENOMIC DNA]</scope>
    <source>
        <strain evidence="6">DSM 17711 / JCM 13418 / NBRC 101707 / SANAE</strain>
    </source>
</reference>
<dbReference type="SUPFAM" id="SSF53800">
    <property type="entry name" value="Chelatase"/>
    <property type="match status" value="1"/>
</dbReference>
<name>D1Z1M8_METPS</name>
<reference evidence="6" key="3">
    <citation type="journal article" date="2011" name="PLoS ONE">
        <title>Genome sequence of a mesophilic hydrogenotrophic methanogen Methanocella paludicola, the first cultivated representative of the order Methanocellales.</title>
        <authorList>
            <person name="Sakai S."/>
            <person name="Takaki Y."/>
            <person name="Shimamura S."/>
            <person name="Sekine M."/>
            <person name="Tajima T."/>
            <person name="Kosugi H."/>
            <person name="Ichikawa N."/>
            <person name="Tasumi E."/>
            <person name="Hiraki A.T."/>
            <person name="Shimizu A."/>
            <person name="Kato Y."/>
            <person name="Nishiko R."/>
            <person name="Mori K."/>
            <person name="Fujita N."/>
            <person name="Imachi H."/>
            <person name="Takai K."/>
        </authorList>
    </citation>
    <scope>NUCLEOTIDE SEQUENCE [LARGE SCALE GENOMIC DNA]</scope>
    <source>
        <strain evidence="6">DSM 17711 / JCM 13418 / NBRC 101707 / SANAE</strain>
    </source>
</reference>
<sequence>MSDALLIVGHGSRSELADDVLPYYVELFQADFEEVRACYLEQEPHIEDALSLIKAHRVFVMPLLMAHGYHTRVTIPRALGIESTHGHSRGKEIFLLEPLGRSEQIAKIIRERIGEANK</sequence>
<evidence type="ECO:0000313" key="5">
    <source>
        <dbReference type="EMBL" id="BAI62600.1"/>
    </source>
</evidence>
<evidence type="ECO:0000313" key="6">
    <source>
        <dbReference type="Proteomes" id="UP000001882"/>
    </source>
</evidence>
<evidence type="ECO:0000256" key="3">
    <source>
        <dbReference type="ARBA" id="ARBA00023239"/>
    </source>
</evidence>
<evidence type="ECO:0000256" key="1">
    <source>
        <dbReference type="ARBA" id="ARBA00022573"/>
    </source>
</evidence>
<protein>
    <submittedName>
        <fullName evidence="5">Sirohydrochlorin cobaltochelatase</fullName>
    </submittedName>
</protein>
<dbReference type="GeneID" id="8682280"/>
<dbReference type="InterPro" id="IPR002762">
    <property type="entry name" value="CbiX-like"/>
</dbReference>
<organism evidence="5 6">
    <name type="scientific">Methanocella paludicola (strain DSM 17711 / JCM 13418 / NBRC 101707 / SANAE)</name>
    <dbReference type="NCBI Taxonomy" id="304371"/>
    <lineage>
        <taxon>Archaea</taxon>
        <taxon>Methanobacteriati</taxon>
        <taxon>Methanobacteriota</taxon>
        <taxon>Stenosarchaea group</taxon>
        <taxon>Methanomicrobia</taxon>
        <taxon>Methanocellales</taxon>
        <taxon>Methanocellaceae</taxon>
        <taxon>Methanocella</taxon>
    </lineage>
</organism>
<keyword evidence="2" id="KW-0479">Metal-binding</keyword>
<dbReference type="eggNOG" id="arCOG02246">
    <property type="taxonomic scope" value="Archaea"/>
</dbReference>
<evidence type="ECO:0000256" key="2">
    <source>
        <dbReference type="ARBA" id="ARBA00022723"/>
    </source>
</evidence>